<keyword evidence="4" id="KW-1185">Reference proteome</keyword>
<protein>
    <submittedName>
        <fullName evidence="2">Uncharacterized protein</fullName>
    </submittedName>
</protein>
<organism evidence="2 4">
    <name type="scientific">Pholiota conissans</name>
    <dbReference type="NCBI Taxonomy" id="109636"/>
    <lineage>
        <taxon>Eukaryota</taxon>
        <taxon>Fungi</taxon>
        <taxon>Dikarya</taxon>
        <taxon>Basidiomycota</taxon>
        <taxon>Agaricomycotina</taxon>
        <taxon>Agaricomycetes</taxon>
        <taxon>Agaricomycetidae</taxon>
        <taxon>Agaricales</taxon>
        <taxon>Agaricineae</taxon>
        <taxon>Strophariaceae</taxon>
        <taxon>Pholiota</taxon>
    </lineage>
</organism>
<comment type="caution">
    <text evidence="2">The sequence shown here is derived from an EMBL/GenBank/DDBJ whole genome shotgun (WGS) entry which is preliminary data.</text>
</comment>
<evidence type="ECO:0000313" key="4">
    <source>
        <dbReference type="Proteomes" id="UP000807469"/>
    </source>
</evidence>
<sequence length="252" mass="28092">MASSALRPPSFEQRFPYGVMPNPENWRYNRTAAVAFADTGSGSGTEYYSPMPSHECNLGGSTSTPIESDLFRDCIEDYGLDAVQPLRAYTMRVFSFSCVALCFLSSRSPLAICRFGYQTLFHTQSIPVVRSNPTQPFGATNNTVINRKMPPHDQDISSTANDEENWTPDIKSEEEDWNQEINLDDLMTKNKPAPARRSARLSAVSRKEGEGSSAATKESFAPDGATVEEETVFLNRNGKPVKNSRFWTYTTQ</sequence>
<gene>
    <name evidence="2" type="ORF">BDN70DRAFT_886572</name>
    <name evidence="3" type="ORF">BDN70DRAFT_886573</name>
</gene>
<feature type="region of interest" description="Disordered" evidence="1">
    <location>
        <begin position="187"/>
        <end position="226"/>
    </location>
</feature>
<evidence type="ECO:0000313" key="3">
    <source>
        <dbReference type="EMBL" id="KAF9472781.1"/>
    </source>
</evidence>
<feature type="compositionally biased region" description="Low complexity" evidence="1">
    <location>
        <begin position="193"/>
        <end position="204"/>
    </location>
</feature>
<dbReference type="EMBL" id="MU155498">
    <property type="protein sequence ID" value="KAF9472780.1"/>
    <property type="molecule type" value="Genomic_DNA"/>
</dbReference>
<accession>A0A9P6CT83</accession>
<dbReference type="AlphaFoldDB" id="A0A9P6CT83"/>
<dbReference type="Proteomes" id="UP000807469">
    <property type="component" value="Unassembled WGS sequence"/>
</dbReference>
<proteinExistence type="predicted"/>
<feature type="region of interest" description="Disordered" evidence="1">
    <location>
        <begin position="142"/>
        <end position="167"/>
    </location>
</feature>
<evidence type="ECO:0000256" key="1">
    <source>
        <dbReference type="SAM" id="MobiDB-lite"/>
    </source>
</evidence>
<dbReference type="EMBL" id="MU155498">
    <property type="protein sequence ID" value="KAF9472781.1"/>
    <property type="molecule type" value="Genomic_DNA"/>
</dbReference>
<reference evidence="2" key="1">
    <citation type="submission" date="2020-11" db="EMBL/GenBank/DDBJ databases">
        <authorList>
            <consortium name="DOE Joint Genome Institute"/>
            <person name="Ahrendt S."/>
            <person name="Riley R."/>
            <person name="Andreopoulos W."/>
            <person name="Labutti K."/>
            <person name="Pangilinan J."/>
            <person name="Ruiz-Duenas F.J."/>
            <person name="Barrasa J.M."/>
            <person name="Sanchez-Garcia M."/>
            <person name="Camarero S."/>
            <person name="Miyauchi S."/>
            <person name="Serrano A."/>
            <person name="Linde D."/>
            <person name="Babiker R."/>
            <person name="Drula E."/>
            <person name="Ayuso-Fernandez I."/>
            <person name="Pacheco R."/>
            <person name="Padilla G."/>
            <person name="Ferreira P."/>
            <person name="Barriuso J."/>
            <person name="Kellner H."/>
            <person name="Castanera R."/>
            <person name="Alfaro M."/>
            <person name="Ramirez L."/>
            <person name="Pisabarro A.G."/>
            <person name="Kuo A."/>
            <person name="Tritt A."/>
            <person name="Lipzen A."/>
            <person name="He G."/>
            <person name="Yan M."/>
            <person name="Ng V."/>
            <person name="Cullen D."/>
            <person name="Martin F."/>
            <person name="Rosso M.-N."/>
            <person name="Henrissat B."/>
            <person name="Hibbett D."/>
            <person name="Martinez A.T."/>
            <person name="Grigoriev I.V."/>
        </authorList>
    </citation>
    <scope>NUCLEOTIDE SEQUENCE</scope>
    <source>
        <strain evidence="2">CIRM-BRFM 674</strain>
    </source>
</reference>
<name>A0A9P6CT83_9AGAR</name>
<evidence type="ECO:0000313" key="2">
    <source>
        <dbReference type="EMBL" id="KAF9472780.1"/>
    </source>
</evidence>